<sequence>MDTITYLENGEAFTVSFAELLKYHGPGFPGGVAHGLKVMQRAFPLLDEGRPVERREIRIDTAFPGPGGRDAFEFVTRGLTDGRYVVDRSLGWDGIEESPKGRYYFRFTYRGTVVEVTIRPGHVRPEFLELARKENRTADDEVRLAALKREMGDRLVPLAPEDVYDAKVSRA</sequence>
<evidence type="ECO:0000313" key="4">
    <source>
        <dbReference type="Proteomes" id="UP000175993"/>
    </source>
</evidence>
<dbReference type="Proteomes" id="UP000436692">
    <property type="component" value="Unassembled WGS sequence"/>
</dbReference>
<dbReference type="EMBL" id="MBEV02000017">
    <property type="protein sequence ID" value="MUP07582.1"/>
    <property type="molecule type" value="Genomic_DNA"/>
</dbReference>
<evidence type="ECO:0000313" key="3">
    <source>
        <dbReference type="EMBL" id="MVA59112.1"/>
    </source>
</evidence>
<dbReference type="AlphaFoldDB" id="A0A1S2E330"/>
<dbReference type="EMBL" id="WPHM01000018">
    <property type="protein sequence ID" value="MUZ60539.1"/>
    <property type="molecule type" value="Genomic_DNA"/>
</dbReference>
<protein>
    <submittedName>
        <fullName evidence="3">Uncharacterized protein</fullName>
    </submittedName>
</protein>
<accession>A0A1S2E330</accession>
<evidence type="ECO:0000313" key="6">
    <source>
        <dbReference type="Proteomes" id="UP000440716"/>
    </source>
</evidence>
<dbReference type="RefSeq" id="WP_062553577.1">
    <property type="nucleotide sequence ID" value="NZ_AP023271.1"/>
</dbReference>
<name>A0A1S2E330_AGRVI</name>
<dbReference type="OrthoDB" id="1680380at2"/>
<evidence type="ECO:0000313" key="1">
    <source>
        <dbReference type="EMBL" id="MUP07582.1"/>
    </source>
</evidence>
<comment type="caution">
    <text evidence="3">The sequence shown here is derived from an EMBL/GenBank/DDBJ whole genome shotgun (WGS) entry which is preliminary data.</text>
</comment>
<dbReference type="EMBL" id="WPHU01000012">
    <property type="protein sequence ID" value="MVA59112.1"/>
    <property type="molecule type" value="Genomic_DNA"/>
</dbReference>
<evidence type="ECO:0000313" key="2">
    <source>
        <dbReference type="EMBL" id="MUZ60539.1"/>
    </source>
</evidence>
<evidence type="ECO:0000313" key="5">
    <source>
        <dbReference type="Proteomes" id="UP000436692"/>
    </source>
</evidence>
<dbReference type="Proteomes" id="UP000440716">
    <property type="component" value="Unassembled WGS sequence"/>
</dbReference>
<gene>
    <name evidence="1" type="ORF">BBI04_022580</name>
    <name evidence="3" type="ORF">GOZ88_23685</name>
    <name evidence="2" type="ORF">GOZ95_24225</name>
</gene>
<reference evidence="5 6" key="2">
    <citation type="submission" date="2019-12" db="EMBL/GenBank/DDBJ databases">
        <title>Whole-genome sequencing of Allorhizobium vitis.</title>
        <authorList>
            <person name="Gan H.M."/>
            <person name="Szegedi E."/>
            <person name="Burr T."/>
            <person name="Savka M.A."/>
        </authorList>
    </citation>
    <scope>NUCLEOTIDE SEQUENCE [LARGE SCALE GENOMIC DNA]</scope>
    <source>
        <strain evidence="3 6">CG415</strain>
        <strain evidence="2 5">CG989</strain>
    </source>
</reference>
<organism evidence="3 6">
    <name type="scientific">Agrobacterium vitis</name>
    <name type="common">Rhizobium vitis</name>
    <dbReference type="NCBI Taxonomy" id="373"/>
    <lineage>
        <taxon>Bacteria</taxon>
        <taxon>Pseudomonadati</taxon>
        <taxon>Pseudomonadota</taxon>
        <taxon>Alphaproteobacteria</taxon>
        <taxon>Hyphomicrobiales</taxon>
        <taxon>Rhizobiaceae</taxon>
        <taxon>Rhizobium/Agrobacterium group</taxon>
        <taxon>Agrobacterium</taxon>
    </lineage>
</organism>
<proteinExistence type="predicted"/>
<reference evidence="1 4" key="1">
    <citation type="submission" date="2019-11" db="EMBL/GenBank/DDBJ databases">
        <title>Whole-genome sequencing of Allorhizobium vitis.</title>
        <authorList>
            <person name="Gan H.M."/>
            <person name="Savka M.A."/>
        </authorList>
    </citation>
    <scope>NUCLEOTIDE SEQUENCE [LARGE SCALE GENOMIC DNA]</scope>
    <source>
        <strain evidence="1 4">AB4</strain>
    </source>
</reference>
<dbReference type="Proteomes" id="UP000175993">
    <property type="component" value="Unassembled WGS sequence"/>
</dbReference>